<name>A0A8S2DRJ6_9BILA</name>
<comment type="caution">
    <text evidence="1">The sequence shown here is derived from an EMBL/GenBank/DDBJ whole genome shotgun (WGS) entry which is preliminary data.</text>
</comment>
<proteinExistence type="predicted"/>
<dbReference type="Proteomes" id="UP000682733">
    <property type="component" value="Unassembled WGS sequence"/>
</dbReference>
<reference evidence="1" key="1">
    <citation type="submission" date="2021-02" db="EMBL/GenBank/DDBJ databases">
        <authorList>
            <person name="Nowell W R."/>
        </authorList>
    </citation>
    <scope>NUCLEOTIDE SEQUENCE</scope>
</reference>
<organism evidence="1 3">
    <name type="scientific">Didymodactylos carnosus</name>
    <dbReference type="NCBI Taxonomy" id="1234261"/>
    <lineage>
        <taxon>Eukaryota</taxon>
        <taxon>Metazoa</taxon>
        <taxon>Spiralia</taxon>
        <taxon>Gnathifera</taxon>
        <taxon>Rotifera</taxon>
        <taxon>Eurotatoria</taxon>
        <taxon>Bdelloidea</taxon>
        <taxon>Philodinida</taxon>
        <taxon>Philodinidae</taxon>
        <taxon>Didymodactylos</taxon>
    </lineage>
</organism>
<evidence type="ECO:0000313" key="1">
    <source>
        <dbReference type="EMBL" id="CAF0956433.1"/>
    </source>
</evidence>
<gene>
    <name evidence="1" type="ORF">OVA965_LOCUS12407</name>
    <name evidence="2" type="ORF">TMI583_LOCUS12413</name>
</gene>
<sequence length="470" mass="55092">MVGSEKHKYDDRILRSALSDCGRFWSESEKSEHRISDYDPSVLVDPLQLRELSNSLHEEFQSIIDSIQHSDYVYCSGGRIHPLWTSCIIVDNVGKISSPITDENAQLLIQQCKPLKTHDNILYSALLSDKIWQLDAQYSQTINYEWSSLKSKVVRELNLNKDWIDEISIKCKKLVLYEQGSLFRTYNETEEKSSDLFVLGKLIIILPSLYSGGEHYIHRSYEKHLFNFAHDAVQYTHYIVYNSSDDCKHVIEPLTKGYQLTLVYNISVKKIRSSVIYLNPDSSNEILVQKIGRILLTWCKNHKNFPSKLVIQLSGEYTRDNMPPLLSNQKDRLIASLIFKSIEQQFKTSEKNNFLLYFGGLATVKEFERFTDDYLNYTIKILYLRPMFIMHNKDFPWPELFNFNETLDINVSFDELMDEEIFLEQDMPDTTSRHNEETGKIFLFALLKRMQYAVNKKHRVQSLKRFANVF</sequence>
<dbReference type="AlphaFoldDB" id="A0A8S2DRJ6"/>
<evidence type="ECO:0000313" key="2">
    <source>
        <dbReference type="EMBL" id="CAF3729625.1"/>
    </source>
</evidence>
<dbReference type="EMBL" id="CAJNOK010004983">
    <property type="protein sequence ID" value="CAF0956433.1"/>
    <property type="molecule type" value="Genomic_DNA"/>
</dbReference>
<evidence type="ECO:0000313" key="3">
    <source>
        <dbReference type="Proteomes" id="UP000677228"/>
    </source>
</evidence>
<dbReference type="Proteomes" id="UP000677228">
    <property type="component" value="Unassembled WGS sequence"/>
</dbReference>
<accession>A0A8S2DRJ6</accession>
<dbReference type="EMBL" id="CAJOBA010004989">
    <property type="protein sequence ID" value="CAF3729625.1"/>
    <property type="molecule type" value="Genomic_DNA"/>
</dbReference>
<dbReference type="PANTHER" id="PTHR33099">
    <property type="entry name" value="FE2OG DIOXYGENASE DOMAIN-CONTAINING PROTEIN"/>
    <property type="match status" value="1"/>
</dbReference>
<dbReference type="PANTHER" id="PTHR33099:SF7">
    <property type="entry name" value="MYND-TYPE DOMAIN-CONTAINING PROTEIN"/>
    <property type="match status" value="1"/>
</dbReference>
<protein>
    <submittedName>
        <fullName evidence="1">Uncharacterized protein</fullName>
    </submittedName>
</protein>